<evidence type="ECO:0000256" key="6">
    <source>
        <dbReference type="PIRNR" id="PIRNR001365"/>
    </source>
</evidence>
<dbReference type="InterPro" id="IPR020624">
    <property type="entry name" value="Schiff_base-form_aldolases_CS"/>
</dbReference>
<keyword evidence="4" id="KW-0704">Schiff base</keyword>
<dbReference type="AlphaFoldDB" id="A0A221V1K3"/>
<dbReference type="Gene3D" id="3.20.20.70">
    <property type="entry name" value="Aldolase class I"/>
    <property type="match status" value="1"/>
</dbReference>
<dbReference type="PANTHER" id="PTHR12128:SF21">
    <property type="entry name" value="N-ACETYLNEURAMINATE LYASE"/>
    <property type="match status" value="1"/>
</dbReference>
<dbReference type="Proteomes" id="UP000204551">
    <property type="component" value="Chromosome"/>
</dbReference>
<dbReference type="SUPFAM" id="SSF51569">
    <property type="entry name" value="Aldolase"/>
    <property type="match status" value="1"/>
</dbReference>
<dbReference type="InterPro" id="IPR013785">
    <property type="entry name" value="Aldolase_TIM"/>
</dbReference>
<dbReference type="PROSITE" id="PS00665">
    <property type="entry name" value="DHDPS_1"/>
    <property type="match status" value="1"/>
</dbReference>
<evidence type="ECO:0000313" key="9">
    <source>
        <dbReference type="EMBL" id="ASO07474.1"/>
    </source>
</evidence>
<name>A0A221V1K3_9FLAO</name>
<dbReference type="PIRSF" id="PIRSF001365">
    <property type="entry name" value="DHDPS"/>
    <property type="match status" value="1"/>
</dbReference>
<protein>
    <submittedName>
        <fullName evidence="9">N-acetylneuraminate lyase</fullName>
        <ecNumber evidence="9">4.1.3.3</ecNumber>
    </submittedName>
</protein>
<dbReference type="GO" id="GO:0005737">
    <property type="term" value="C:cytoplasm"/>
    <property type="evidence" value="ECO:0007669"/>
    <property type="project" value="UniProtKB-SubCell"/>
</dbReference>
<feature type="binding site" evidence="8">
    <location>
        <position position="49"/>
    </location>
    <ligand>
        <name>pyruvate</name>
        <dbReference type="ChEBI" id="CHEBI:15361"/>
    </ligand>
</feature>
<accession>A0A221V1K3</accession>
<dbReference type="GO" id="GO:0008747">
    <property type="term" value="F:N-acetylneuraminate lyase activity"/>
    <property type="evidence" value="ECO:0007669"/>
    <property type="project" value="UniProtKB-EC"/>
</dbReference>
<dbReference type="KEGG" id="aalg:AREALGSMS7_04068"/>
<evidence type="ECO:0000256" key="4">
    <source>
        <dbReference type="ARBA" id="ARBA00023270"/>
    </source>
</evidence>
<gene>
    <name evidence="9" type="ORF">AREALGSMS7_04068</name>
</gene>
<keyword evidence="2" id="KW-0963">Cytoplasm</keyword>
<keyword evidence="5" id="KW-0119">Carbohydrate metabolism</keyword>
<feature type="active site" description="Schiff-base intermediate with substrate" evidence="7">
    <location>
        <position position="169"/>
    </location>
</feature>
<evidence type="ECO:0000256" key="5">
    <source>
        <dbReference type="ARBA" id="ARBA00023277"/>
    </source>
</evidence>
<dbReference type="RefSeq" id="WP_093979738.1">
    <property type="nucleotide sequence ID" value="NZ_CP022515.1"/>
</dbReference>
<feature type="binding site" evidence="8">
    <location>
        <position position="211"/>
    </location>
    <ligand>
        <name>pyruvate</name>
        <dbReference type="ChEBI" id="CHEBI:15361"/>
    </ligand>
</feature>
<evidence type="ECO:0000256" key="7">
    <source>
        <dbReference type="PIRSR" id="PIRSR001365-1"/>
    </source>
</evidence>
<dbReference type="EC" id="4.1.3.3" evidence="9"/>
<evidence type="ECO:0000256" key="3">
    <source>
        <dbReference type="ARBA" id="ARBA00023239"/>
    </source>
</evidence>
<comment type="subcellular location">
    <subcellularLocation>
        <location evidence="1">Cytoplasm</location>
    </subcellularLocation>
</comment>
<reference evidence="9 10" key="1">
    <citation type="submission" date="2017-07" db="EMBL/GenBank/DDBJ databases">
        <title>Genome Sequence of Arenibacter algicola Strain SMS7 Isolated from a culture of the Diatom Skeletonema marinoi.</title>
        <authorList>
            <person name="Topel M."/>
            <person name="Pinder M.I.M."/>
            <person name="Johansson O.N."/>
            <person name="Kourtchenko O."/>
            <person name="Godhe A."/>
            <person name="Clarke A.K."/>
        </authorList>
    </citation>
    <scope>NUCLEOTIDE SEQUENCE [LARGE SCALE GENOMIC DNA]</scope>
    <source>
        <strain evidence="9 10">SMS7</strain>
    </source>
</reference>
<evidence type="ECO:0000313" key="10">
    <source>
        <dbReference type="Proteomes" id="UP000204551"/>
    </source>
</evidence>
<dbReference type="PANTHER" id="PTHR12128">
    <property type="entry name" value="DIHYDRODIPICOLINATE SYNTHASE"/>
    <property type="match status" value="1"/>
</dbReference>
<sequence length="306" mass="33414">MIINKTKGLIAAPFTGMDSDGKINVKNVSSYADHLKKMQVKGVFVAGTTGEGMLMTDNERLEVIEAWISQKSDDFRVIAHAGSTSISSAKLLASESARLGAEAIGIMGPPFLAPKGVNELVEFSKDVALSAPELPFYYYHIPALSGVDFPMSEYLDVAKNKIPNLAGIKFTDNNFMEMTKCISMDNGKWDILHGYDELLLAGLSFGASGAVGSTYNFMAPLYYGIIEDFENGNIVEAREKQRKSIEVINILIKYKGALVSGKALMGLIGIECGQCRKPLQSLSVNEMKAFERELKDCGFFEMVNSN</sequence>
<evidence type="ECO:0000256" key="1">
    <source>
        <dbReference type="ARBA" id="ARBA00004496"/>
    </source>
</evidence>
<dbReference type="InterPro" id="IPR002220">
    <property type="entry name" value="DapA-like"/>
</dbReference>
<comment type="similarity">
    <text evidence="6">Belongs to the DapA family.</text>
</comment>
<dbReference type="Pfam" id="PF00701">
    <property type="entry name" value="DHDPS"/>
    <property type="match status" value="1"/>
</dbReference>
<dbReference type="EMBL" id="CP022515">
    <property type="protein sequence ID" value="ASO07474.1"/>
    <property type="molecule type" value="Genomic_DNA"/>
</dbReference>
<evidence type="ECO:0000256" key="2">
    <source>
        <dbReference type="ARBA" id="ARBA00022490"/>
    </source>
</evidence>
<dbReference type="PRINTS" id="PR00146">
    <property type="entry name" value="DHPICSNTHASE"/>
</dbReference>
<keyword evidence="3 6" id="KW-0456">Lyase</keyword>
<feature type="active site" description="Proton donor/acceptor" evidence="7">
    <location>
        <position position="139"/>
    </location>
</feature>
<organism evidence="9 10">
    <name type="scientific">Arenibacter algicola</name>
    <dbReference type="NCBI Taxonomy" id="616991"/>
    <lineage>
        <taxon>Bacteria</taxon>
        <taxon>Pseudomonadati</taxon>
        <taxon>Bacteroidota</taxon>
        <taxon>Flavobacteriia</taxon>
        <taxon>Flavobacteriales</taxon>
        <taxon>Flavobacteriaceae</taxon>
        <taxon>Arenibacter</taxon>
    </lineage>
</organism>
<dbReference type="SMART" id="SM01130">
    <property type="entry name" value="DHDPS"/>
    <property type="match status" value="1"/>
</dbReference>
<proteinExistence type="inferred from homology"/>
<evidence type="ECO:0000256" key="8">
    <source>
        <dbReference type="PIRSR" id="PIRSR001365-2"/>
    </source>
</evidence>